<dbReference type="Proteomes" id="UP000187735">
    <property type="component" value="Chromosome"/>
</dbReference>
<dbReference type="AlphaFoldDB" id="A0A1P8WA69"/>
<dbReference type="RefSeq" id="WP_077022780.1">
    <property type="nucleotide sequence ID" value="NZ_CP017641.1"/>
</dbReference>
<keyword evidence="2" id="KW-1185">Reference proteome</keyword>
<dbReference type="STRING" id="1891926.Fuma_00542"/>
<dbReference type="KEGG" id="fmr:Fuma_00542"/>
<reference evidence="1 2" key="1">
    <citation type="journal article" date="2016" name="Front. Microbiol.">
        <title>Fuerstia marisgermanicae gen. nov., sp. nov., an Unusual Member of the Phylum Planctomycetes from the German Wadden Sea.</title>
        <authorList>
            <person name="Kohn T."/>
            <person name="Heuer A."/>
            <person name="Jogler M."/>
            <person name="Vollmers J."/>
            <person name="Boedeker C."/>
            <person name="Bunk B."/>
            <person name="Rast P."/>
            <person name="Borchert D."/>
            <person name="Glockner I."/>
            <person name="Freese H.M."/>
            <person name="Klenk H.P."/>
            <person name="Overmann J."/>
            <person name="Kaster A.K."/>
            <person name="Rohde M."/>
            <person name="Wiegand S."/>
            <person name="Jogler C."/>
        </authorList>
    </citation>
    <scope>NUCLEOTIDE SEQUENCE [LARGE SCALE GENOMIC DNA]</scope>
    <source>
        <strain evidence="1 2">NH11</strain>
    </source>
</reference>
<accession>A0A1P8WA69</accession>
<protein>
    <submittedName>
        <fullName evidence="1">Uncharacterized protein</fullName>
    </submittedName>
</protein>
<evidence type="ECO:0000313" key="1">
    <source>
        <dbReference type="EMBL" id="APZ90958.1"/>
    </source>
</evidence>
<gene>
    <name evidence="1" type="ORF">Fuma_00542</name>
</gene>
<organism evidence="1 2">
    <name type="scientific">Fuerstiella marisgermanici</name>
    <dbReference type="NCBI Taxonomy" id="1891926"/>
    <lineage>
        <taxon>Bacteria</taxon>
        <taxon>Pseudomonadati</taxon>
        <taxon>Planctomycetota</taxon>
        <taxon>Planctomycetia</taxon>
        <taxon>Planctomycetales</taxon>
        <taxon>Planctomycetaceae</taxon>
        <taxon>Fuerstiella</taxon>
    </lineage>
</organism>
<sequence>MNPLIELDQLCALFPEPEGEPLYLSAEHVPREATPEPYHRMLVHEHHMTVNMERYHDCSVDVVVVDSKYVGDLYCRKILLKKHGTEQNVQFGIVRFNFGFVNDTVREQIESEEIPLGRVLIQHNVLRHIDLGAIVKFKAGAGLSRYLQMDVGQETFGRMATIFCNGSPAVDLLEISAPLT</sequence>
<dbReference type="EMBL" id="CP017641">
    <property type="protein sequence ID" value="APZ90958.1"/>
    <property type="molecule type" value="Genomic_DNA"/>
</dbReference>
<dbReference type="OrthoDB" id="268218at2"/>
<dbReference type="SUPFAM" id="SSF64288">
    <property type="entry name" value="Chorismate lyase-like"/>
    <property type="match status" value="1"/>
</dbReference>
<dbReference type="Gene3D" id="3.40.1410.10">
    <property type="entry name" value="Chorismate lyase-like"/>
    <property type="match status" value="1"/>
</dbReference>
<name>A0A1P8WA69_9PLAN</name>
<proteinExistence type="predicted"/>
<evidence type="ECO:0000313" key="2">
    <source>
        <dbReference type="Proteomes" id="UP000187735"/>
    </source>
</evidence>
<dbReference type="InterPro" id="IPR028978">
    <property type="entry name" value="Chorismate_lyase_/UTRA_dom_sf"/>
</dbReference>